<dbReference type="AlphaFoldDB" id="A0A0V0HGW6"/>
<name>A0A0V0HGW6_SOLCH</name>
<sequence length="62" mass="7460">KLTGARTLHPSTWVHLYILVNLEVDAKELFGQKFYSPFFLGSSWFWKYNVLNNRNYFLIFLD</sequence>
<feature type="non-terminal residue" evidence="1">
    <location>
        <position position="1"/>
    </location>
</feature>
<protein>
    <submittedName>
        <fullName evidence="1">Putative ovule protein</fullName>
    </submittedName>
</protein>
<reference evidence="1" key="1">
    <citation type="submission" date="2015-12" db="EMBL/GenBank/DDBJ databases">
        <title>Gene expression during late stages of embryo sac development: a critical building block for successful pollen-pistil interactions.</title>
        <authorList>
            <person name="Liu Y."/>
            <person name="Joly V."/>
            <person name="Sabar M."/>
            <person name="Matton D.P."/>
        </authorList>
    </citation>
    <scope>NUCLEOTIDE SEQUENCE</scope>
</reference>
<dbReference type="EMBL" id="GEDG01020156">
    <property type="protein sequence ID" value="JAP19351.1"/>
    <property type="molecule type" value="Transcribed_RNA"/>
</dbReference>
<accession>A0A0V0HGW6</accession>
<organism evidence="1">
    <name type="scientific">Solanum chacoense</name>
    <name type="common">Chaco potato</name>
    <dbReference type="NCBI Taxonomy" id="4108"/>
    <lineage>
        <taxon>Eukaryota</taxon>
        <taxon>Viridiplantae</taxon>
        <taxon>Streptophyta</taxon>
        <taxon>Embryophyta</taxon>
        <taxon>Tracheophyta</taxon>
        <taxon>Spermatophyta</taxon>
        <taxon>Magnoliopsida</taxon>
        <taxon>eudicotyledons</taxon>
        <taxon>Gunneridae</taxon>
        <taxon>Pentapetalae</taxon>
        <taxon>asterids</taxon>
        <taxon>lamiids</taxon>
        <taxon>Solanales</taxon>
        <taxon>Solanaceae</taxon>
        <taxon>Solanoideae</taxon>
        <taxon>Solaneae</taxon>
        <taxon>Solanum</taxon>
    </lineage>
</organism>
<evidence type="ECO:0000313" key="1">
    <source>
        <dbReference type="EMBL" id="JAP19351.1"/>
    </source>
</evidence>
<proteinExistence type="predicted"/>